<proteinExistence type="predicted"/>
<keyword evidence="1" id="KW-0812">Transmembrane</keyword>
<reference evidence="2" key="1">
    <citation type="submission" date="2014-11" db="EMBL/GenBank/DDBJ databases">
        <authorList>
            <person name="Amaro Gonzalez C."/>
        </authorList>
    </citation>
    <scope>NUCLEOTIDE SEQUENCE</scope>
</reference>
<keyword evidence="1" id="KW-1133">Transmembrane helix</keyword>
<keyword evidence="1" id="KW-0472">Membrane</keyword>
<evidence type="ECO:0000256" key="1">
    <source>
        <dbReference type="SAM" id="Phobius"/>
    </source>
</evidence>
<dbReference type="AlphaFoldDB" id="A0A0E9WVD9"/>
<accession>A0A0E9WVD9</accession>
<evidence type="ECO:0000313" key="2">
    <source>
        <dbReference type="EMBL" id="JAH94181.1"/>
    </source>
</evidence>
<feature type="transmembrane region" description="Helical" evidence="1">
    <location>
        <begin position="32"/>
        <end position="54"/>
    </location>
</feature>
<sequence length="73" mass="8579">MLQHKFFFKIVECSIVVLLVAGYLSYNHWLSYYVNMIRIVNPVLLCFKFYILILKMFPLCACVKKNPVAFLVA</sequence>
<name>A0A0E9WVD9_ANGAN</name>
<reference evidence="2" key="2">
    <citation type="journal article" date="2015" name="Fish Shellfish Immunol.">
        <title>Early steps in the European eel (Anguilla anguilla)-Vibrio vulnificus interaction in the gills: Role of the RtxA13 toxin.</title>
        <authorList>
            <person name="Callol A."/>
            <person name="Pajuelo D."/>
            <person name="Ebbesson L."/>
            <person name="Teles M."/>
            <person name="MacKenzie S."/>
            <person name="Amaro C."/>
        </authorList>
    </citation>
    <scope>NUCLEOTIDE SEQUENCE</scope>
</reference>
<organism evidence="2">
    <name type="scientific">Anguilla anguilla</name>
    <name type="common">European freshwater eel</name>
    <name type="synonym">Muraena anguilla</name>
    <dbReference type="NCBI Taxonomy" id="7936"/>
    <lineage>
        <taxon>Eukaryota</taxon>
        <taxon>Metazoa</taxon>
        <taxon>Chordata</taxon>
        <taxon>Craniata</taxon>
        <taxon>Vertebrata</taxon>
        <taxon>Euteleostomi</taxon>
        <taxon>Actinopterygii</taxon>
        <taxon>Neopterygii</taxon>
        <taxon>Teleostei</taxon>
        <taxon>Anguilliformes</taxon>
        <taxon>Anguillidae</taxon>
        <taxon>Anguilla</taxon>
    </lineage>
</organism>
<feature type="transmembrane region" description="Helical" evidence="1">
    <location>
        <begin position="7"/>
        <end position="26"/>
    </location>
</feature>
<dbReference type="EMBL" id="GBXM01014396">
    <property type="protein sequence ID" value="JAH94181.1"/>
    <property type="molecule type" value="Transcribed_RNA"/>
</dbReference>
<protein>
    <submittedName>
        <fullName evidence="2">Uncharacterized protein</fullName>
    </submittedName>
</protein>